<evidence type="ECO:0000256" key="2">
    <source>
        <dbReference type="SAM" id="MobiDB-lite"/>
    </source>
</evidence>
<gene>
    <name evidence="3" type="ORF">BJP25_24330</name>
</gene>
<evidence type="ECO:0000256" key="1">
    <source>
        <dbReference type="SAM" id="Coils"/>
    </source>
</evidence>
<name>A0A1Q9LIS3_9PSEU</name>
<accession>A0A1Q9LIS3</accession>
<comment type="caution">
    <text evidence="3">The sequence shown here is derived from an EMBL/GenBank/DDBJ whole genome shotgun (WGS) entry which is preliminary data.</text>
</comment>
<dbReference type="RefSeq" id="WP_075976359.1">
    <property type="nucleotide sequence ID" value="NZ_MKQR01000018.1"/>
</dbReference>
<dbReference type="AlphaFoldDB" id="A0A1Q9LIS3"/>
<dbReference type="EMBL" id="MKQR01000018">
    <property type="protein sequence ID" value="OLR91951.1"/>
    <property type="molecule type" value="Genomic_DNA"/>
</dbReference>
<protein>
    <submittedName>
        <fullName evidence="3">Uncharacterized protein</fullName>
    </submittedName>
</protein>
<feature type="compositionally biased region" description="Pro residues" evidence="2">
    <location>
        <begin position="220"/>
        <end position="231"/>
    </location>
</feature>
<feature type="region of interest" description="Disordered" evidence="2">
    <location>
        <begin position="209"/>
        <end position="273"/>
    </location>
</feature>
<evidence type="ECO:0000313" key="3">
    <source>
        <dbReference type="EMBL" id="OLR91951.1"/>
    </source>
</evidence>
<dbReference type="Proteomes" id="UP000186040">
    <property type="component" value="Unassembled WGS sequence"/>
</dbReference>
<keyword evidence="1" id="KW-0175">Coiled coil</keyword>
<proteinExistence type="predicted"/>
<reference evidence="3 4" key="1">
    <citation type="submission" date="2016-10" db="EMBL/GenBank/DDBJ databases">
        <title>The Draft Genome Sequence of Actinokineospora bangkokensis 44EHWT reveals the biosynthetic pathway of antifungal compounds Thailandins with unusual extender unit butylmalonyl-CoA.</title>
        <authorList>
            <person name="Greule A."/>
            <person name="Intra B."/>
            <person name="Flemming S."/>
            <person name="Rommel M.G."/>
            <person name="Panbangred W."/>
            <person name="Bechthold A."/>
        </authorList>
    </citation>
    <scope>NUCLEOTIDE SEQUENCE [LARGE SCALE GENOMIC DNA]</scope>
    <source>
        <strain evidence="3 4">44EHW</strain>
    </source>
</reference>
<keyword evidence="4" id="KW-1185">Reference proteome</keyword>
<dbReference type="OrthoDB" id="5099817at2"/>
<evidence type="ECO:0000313" key="4">
    <source>
        <dbReference type="Proteomes" id="UP000186040"/>
    </source>
</evidence>
<feature type="coiled-coil region" evidence="1">
    <location>
        <begin position="136"/>
        <end position="163"/>
    </location>
</feature>
<sequence length="273" mass="29817">MSSAWSSTPWSLSLFGELAESVGRAVPLALREAERRALAGHEAMGLTSKDVYGHLWQTQHEELVRHIGGLDGVRTIRPRGARYDLLVVGENNVILYPWRYGDDLRKSVDQAKMRMSEVRRNLLDLTPTTPDAQLSLEEADKSEEQLRTEAEEAEQIVADMATAGRMVLIAYASNPQSGLLRIYWGEATQTDESGLLKWSVREQLPITTEEGGFGRGWGPAPSPVRPVPPSTGPGSGPRFDDAPLEEPVLGVRPPLTSPDTDPNAPQPGTGSDD</sequence>
<organism evidence="3 4">
    <name type="scientific">Actinokineospora bangkokensis</name>
    <dbReference type="NCBI Taxonomy" id="1193682"/>
    <lineage>
        <taxon>Bacteria</taxon>
        <taxon>Bacillati</taxon>
        <taxon>Actinomycetota</taxon>
        <taxon>Actinomycetes</taxon>
        <taxon>Pseudonocardiales</taxon>
        <taxon>Pseudonocardiaceae</taxon>
        <taxon>Actinokineospora</taxon>
    </lineage>
</organism>